<sequence length="127" mass="13719">MTAHPFDPKCDGCVQLAVINEAQVKAWDEGRAFGDPHQRRGRPDPADNPYRSSPAPVQAAEAPGGALSRCRVCGGSEIEHTYPTSHVMRSHEAHEVEGERFEMVSVPTFADPGAEMPGPPVFVRGDV</sequence>
<dbReference type="AlphaFoldDB" id="A0A371PDS1"/>
<dbReference type="RefSeq" id="WP_119703768.1">
    <property type="nucleotide sequence ID" value="NZ_JBHSOI010000001.1"/>
</dbReference>
<evidence type="ECO:0000313" key="2">
    <source>
        <dbReference type="EMBL" id="REK73658.1"/>
    </source>
</evidence>
<comment type="caution">
    <text evidence="2">The sequence shown here is derived from an EMBL/GenBank/DDBJ whole genome shotgun (WGS) entry which is preliminary data.</text>
</comment>
<proteinExistence type="predicted"/>
<evidence type="ECO:0000313" key="3">
    <source>
        <dbReference type="Proteomes" id="UP000265581"/>
    </source>
</evidence>
<gene>
    <name evidence="2" type="ORF">DX116_09035</name>
</gene>
<accession>A0A371PDS1</accession>
<keyword evidence="3" id="KW-1185">Reference proteome</keyword>
<feature type="region of interest" description="Disordered" evidence="1">
    <location>
        <begin position="29"/>
        <end position="64"/>
    </location>
</feature>
<dbReference type="Proteomes" id="UP000265581">
    <property type="component" value="Unassembled WGS sequence"/>
</dbReference>
<organism evidence="2 3">
    <name type="scientific">Aeromicrobium endophyticum</name>
    <dbReference type="NCBI Taxonomy" id="2292704"/>
    <lineage>
        <taxon>Bacteria</taxon>
        <taxon>Bacillati</taxon>
        <taxon>Actinomycetota</taxon>
        <taxon>Actinomycetes</taxon>
        <taxon>Propionibacteriales</taxon>
        <taxon>Nocardioidaceae</taxon>
        <taxon>Aeromicrobium</taxon>
    </lineage>
</organism>
<protein>
    <submittedName>
        <fullName evidence="2">Uncharacterized protein</fullName>
    </submittedName>
</protein>
<reference evidence="2 3" key="1">
    <citation type="submission" date="2018-08" db="EMBL/GenBank/DDBJ databases">
        <title>Aeromicrobium sp. M2KJ-4, whole genome shotgun sequence.</title>
        <authorList>
            <person name="Tuo L."/>
        </authorList>
    </citation>
    <scope>NUCLEOTIDE SEQUENCE [LARGE SCALE GENOMIC DNA]</scope>
    <source>
        <strain evidence="2 3">M2KJ-4</strain>
    </source>
</reference>
<name>A0A371PDS1_9ACTN</name>
<dbReference type="EMBL" id="QUBR01000001">
    <property type="protein sequence ID" value="REK73658.1"/>
    <property type="molecule type" value="Genomic_DNA"/>
</dbReference>
<evidence type="ECO:0000256" key="1">
    <source>
        <dbReference type="SAM" id="MobiDB-lite"/>
    </source>
</evidence>
<feature type="compositionally biased region" description="Basic and acidic residues" evidence="1">
    <location>
        <begin position="29"/>
        <end position="45"/>
    </location>
</feature>